<dbReference type="Proteomes" id="UP000270487">
    <property type="component" value="Chromosome"/>
</dbReference>
<sequence>MLAREIDINRDGLRIRKDGLQMVISKRKMKAQKPFFQLKVDIDNSTSLGVVEEHLKIMLQTLRQVREAENDHGDICHIDETRFEAMFHSLEQQINPDDTARIILPRDTQEPVNHSGLVDISKVERGREHILAASEWLTAEQISHLAGFATENPSAQPSKWKSHQRIFSLKKGATQLFPRYALDDNYRPLPVMAVLLASFKNLKHGWGLAQWFATSNNLLAGRRPMEMLQSYPANVIAAAEYEAKRIVDGAEQS</sequence>
<gene>
    <name evidence="1" type="ORF">NCTC13193_00716</name>
</gene>
<accession>A0A448S693</accession>
<name>A0A448S693_SERFO</name>
<dbReference type="AlphaFoldDB" id="A0A448S693"/>
<organism evidence="1 2">
    <name type="scientific">Serratia fonticola</name>
    <dbReference type="NCBI Taxonomy" id="47917"/>
    <lineage>
        <taxon>Bacteria</taxon>
        <taxon>Pseudomonadati</taxon>
        <taxon>Pseudomonadota</taxon>
        <taxon>Gammaproteobacteria</taxon>
        <taxon>Enterobacterales</taxon>
        <taxon>Yersiniaceae</taxon>
        <taxon>Serratia</taxon>
    </lineage>
</organism>
<protein>
    <recommendedName>
        <fullName evidence="3">Antitoxin Xre/MbcA/ParS-like toxin-binding domain-containing protein</fullName>
    </recommendedName>
</protein>
<dbReference type="EMBL" id="LR134492">
    <property type="protein sequence ID" value="VEI63280.1"/>
    <property type="molecule type" value="Genomic_DNA"/>
</dbReference>
<proteinExistence type="predicted"/>
<evidence type="ECO:0000313" key="2">
    <source>
        <dbReference type="Proteomes" id="UP000270487"/>
    </source>
</evidence>
<dbReference type="RefSeq" id="WP_141131078.1">
    <property type="nucleotide sequence ID" value="NZ_CAMISI010000001.1"/>
</dbReference>
<evidence type="ECO:0000313" key="1">
    <source>
        <dbReference type="EMBL" id="VEI63280.1"/>
    </source>
</evidence>
<evidence type="ECO:0008006" key="3">
    <source>
        <dbReference type="Google" id="ProtNLM"/>
    </source>
</evidence>
<reference evidence="1 2" key="1">
    <citation type="submission" date="2018-12" db="EMBL/GenBank/DDBJ databases">
        <authorList>
            <consortium name="Pathogen Informatics"/>
        </authorList>
    </citation>
    <scope>NUCLEOTIDE SEQUENCE [LARGE SCALE GENOMIC DNA]</scope>
    <source>
        <strain evidence="1 2">NCTC13193</strain>
    </source>
</reference>